<keyword evidence="2" id="KW-1185">Reference proteome</keyword>
<comment type="caution">
    <text evidence="1">The sequence shown here is derived from an EMBL/GenBank/DDBJ whole genome shotgun (WGS) entry which is preliminary data.</text>
</comment>
<dbReference type="Proteomes" id="UP000790377">
    <property type="component" value="Unassembled WGS sequence"/>
</dbReference>
<sequence>MVITNCRPLQNMKNARQAVLVQEDRLKRQPVVLPSELLLREIFPKLPLKSLIAARGVTKQWRYLVPFASLLPARRALLDLYYFIIKSPSFLASRSHIQKHLRKFDRGCYLGLLQLLVQDSPGCSVPEEVRLWILEWPNSAAFLWTWPGLSPGRDYLPMYKSGMRRFWRRVRLKNCFSDSDGFPALSGIFMAHSGQSPALLQMIEIWEHRTVMRHADWLVVDTEPDDNGCTHFGEVYYCDGSRTNTLIASSWSDWVKLRIEQEDCRARQGWRGKGSKVACIARFNVILENFRRYLTIDKE</sequence>
<organism evidence="1 2">
    <name type="scientific">Hygrophoropsis aurantiaca</name>
    <dbReference type="NCBI Taxonomy" id="72124"/>
    <lineage>
        <taxon>Eukaryota</taxon>
        <taxon>Fungi</taxon>
        <taxon>Dikarya</taxon>
        <taxon>Basidiomycota</taxon>
        <taxon>Agaricomycotina</taxon>
        <taxon>Agaricomycetes</taxon>
        <taxon>Agaricomycetidae</taxon>
        <taxon>Boletales</taxon>
        <taxon>Coniophorineae</taxon>
        <taxon>Hygrophoropsidaceae</taxon>
        <taxon>Hygrophoropsis</taxon>
    </lineage>
</organism>
<evidence type="ECO:0000313" key="2">
    <source>
        <dbReference type="Proteomes" id="UP000790377"/>
    </source>
</evidence>
<protein>
    <submittedName>
        <fullName evidence="1">Uncharacterized protein</fullName>
    </submittedName>
</protein>
<accession>A0ACB8ARX9</accession>
<evidence type="ECO:0000313" key="1">
    <source>
        <dbReference type="EMBL" id="KAH7916105.1"/>
    </source>
</evidence>
<gene>
    <name evidence="1" type="ORF">BJ138DRAFT_685912</name>
</gene>
<dbReference type="EMBL" id="MU267593">
    <property type="protein sequence ID" value="KAH7916105.1"/>
    <property type="molecule type" value="Genomic_DNA"/>
</dbReference>
<proteinExistence type="predicted"/>
<name>A0ACB8ARX9_9AGAM</name>
<reference evidence="1" key="1">
    <citation type="journal article" date="2021" name="New Phytol.">
        <title>Evolutionary innovations through gain and loss of genes in the ectomycorrhizal Boletales.</title>
        <authorList>
            <person name="Wu G."/>
            <person name="Miyauchi S."/>
            <person name="Morin E."/>
            <person name="Kuo A."/>
            <person name="Drula E."/>
            <person name="Varga T."/>
            <person name="Kohler A."/>
            <person name="Feng B."/>
            <person name="Cao Y."/>
            <person name="Lipzen A."/>
            <person name="Daum C."/>
            <person name="Hundley H."/>
            <person name="Pangilinan J."/>
            <person name="Johnson J."/>
            <person name="Barry K."/>
            <person name="LaButti K."/>
            <person name="Ng V."/>
            <person name="Ahrendt S."/>
            <person name="Min B."/>
            <person name="Choi I.G."/>
            <person name="Park H."/>
            <person name="Plett J.M."/>
            <person name="Magnuson J."/>
            <person name="Spatafora J.W."/>
            <person name="Nagy L.G."/>
            <person name="Henrissat B."/>
            <person name="Grigoriev I.V."/>
            <person name="Yang Z.L."/>
            <person name="Xu J."/>
            <person name="Martin F.M."/>
        </authorList>
    </citation>
    <scope>NUCLEOTIDE SEQUENCE</scope>
    <source>
        <strain evidence="1">ATCC 28755</strain>
    </source>
</reference>